<name>A0A495WHQ7_9RHOO</name>
<dbReference type="Proteomes" id="UP000270626">
    <property type="component" value="Unassembled WGS sequence"/>
</dbReference>
<sequence length="40" mass="4471">MFVNPYLYYSSLFGETDAEPPVAEPAMETPDEDTDDAGER</sequence>
<evidence type="ECO:0000313" key="2">
    <source>
        <dbReference type="EMBL" id="RKT60850.1"/>
    </source>
</evidence>
<dbReference type="RefSeq" id="WP_281270053.1">
    <property type="nucleotide sequence ID" value="NZ_RBXP01000011.1"/>
</dbReference>
<gene>
    <name evidence="2" type="ORF">DFR40_0997</name>
</gene>
<keyword evidence="3" id="KW-1185">Reference proteome</keyword>
<dbReference type="EMBL" id="RBXP01000011">
    <property type="protein sequence ID" value="RKT60850.1"/>
    <property type="molecule type" value="Genomic_DNA"/>
</dbReference>
<comment type="caution">
    <text evidence="2">The sequence shown here is derived from an EMBL/GenBank/DDBJ whole genome shotgun (WGS) entry which is preliminary data.</text>
</comment>
<accession>A0A495WHQ7</accession>
<proteinExistence type="predicted"/>
<dbReference type="AlphaFoldDB" id="A0A495WHQ7"/>
<evidence type="ECO:0000313" key="3">
    <source>
        <dbReference type="Proteomes" id="UP000270626"/>
    </source>
</evidence>
<reference evidence="2 3" key="1">
    <citation type="submission" date="2018-10" db="EMBL/GenBank/DDBJ databases">
        <title>Genomic Encyclopedia of Type Strains, Phase IV (KMG-IV): sequencing the most valuable type-strain genomes for metagenomic binning, comparative biology and taxonomic classification.</title>
        <authorList>
            <person name="Goeker M."/>
        </authorList>
    </citation>
    <scope>NUCLEOTIDE SEQUENCE [LARGE SCALE GENOMIC DNA]</scope>
    <source>
        <strain evidence="2 3">DSM 23841</strain>
    </source>
</reference>
<evidence type="ECO:0000256" key="1">
    <source>
        <dbReference type="SAM" id="MobiDB-lite"/>
    </source>
</evidence>
<feature type="compositionally biased region" description="Acidic residues" evidence="1">
    <location>
        <begin position="29"/>
        <end position="40"/>
    </location>
</feature>
<feature type="region of interest" description="Disordered" evidence="1">
    <location>
        <begin position="14"/>
        <end position="40"/>
    </location>
</feature>
<protein>
    <submittedName>
        <fullName evidence="2">Uncharacterized protein</fullName>
    </submittedName>
</protein>
<organism evidence="2 3">
    <name type="scientific">Azonexus fungiphilus</name>
    <dbReference type="NCBI Taxonomy" id="146940"/>
    <lineage>
        <taxon>Bacteria</taxon>
        <taxon>Pseudomonadati</taxon>
        <taxon>Pseudomonadota</taxon>
        <taxon>Betaproteobacteria</taxon>
        <taxon>Rhodocyclales</taxon>
        <taxon>Azonexaceae</taxon>
        <taxon>Azonexus</taxon>
    </lineage>
</organism>